<gene>
    <name evidence="1" type="ORF">K3G42_013400</name>
</gene>
<protein>
    <submittedName>
        <fullName evidence="1">Uncharacterized protein</fullName>
    </submittedName>
</protein>
<evidence type="ECO:0000313" key="2">
    <source>
        <dbReference type="Proteomes" id="UP000827872"/>
    </source>
</evidence>
<sequence length="178" mass="20240">MDSAAVGPDAEPDSPAWGGCRPGGRLDMSHGFVRHIRRNQIARDDYDKEMKQAKEKVKKRHTPAPARPKKPDQQVYHPRQRSRADVTSGLEYEGSSESGSSTELDPYGPPLFCLEYESDSGKITSVVVHQWPMYFFQQDNDPVDVVEKISAQNQLDPAMCEALKKRVQEELEKRRVKR</sequence>
<keyword evidence="2" id="KW-1185">Reference proteome</keyword>
<name>A0ACB8EYT8_9SAUR</name>
<accession>A0ACB8EYT8</accession>
<evidence type="ECO:0000313" key="1">
    <source>
        <dbReference type="EMBL" id="KAH7998171.1"/>
    </source>
</evidence>
<dbReference type="EMBL" id="CM037625">
    <property type="protein sequence ID" value="KAH7998171.1"/>
    <property type="molecule type" value="Genomic_DNA"/>
</dbReference>
<reference evidence="1" key="1">
    <citation type="submission" date="2021-08" db="EMBL/GenBank/DDBJ databases">
        <title>The first chromosome-level gecko genome reveals the dynamic sex chromosomes of Neotropical dwarf geckos (Sphaerodactylidae: Sphaerodactylus).</title>
        <authorList>
            <person name="Pinto B.J."/>
            <person name="Keating S.E."/>
            <person name="Gamble T."/>
        </authorList>
    </citation>
    <scope>NUCLEOTIDE SEQUENCE</scope>
    <source>
        <strain evidence="1">TG3544</strain>
    </source>
</reference>
<organism evidence="1 2">
    <name type="scientific">Sphaerodactylus townsendi</name>
    <dbReference type="NCBI Taxonomy" id="933632"/>
    <lineage>
        <taxon>Eukaryota</taxon>
        <taxon>Metazoa</taxon>
        <taxon>Chordata</taxon>
        <taxon>Craniata</taxon>
        <taxon>Vertebrata</taxon>
        <taxon>Euteleostomi</taxon>
        <taxon>Lepidosauria</taxon>
        <taxon>Squamata</taxon>
        <taxon>Bifurcata</taxon>
        <taxon>Gekkota</taxon>
        <taxon>Sphaerodactylidae</taxon>
        <taxon>Sphaerodactylus</taxon>
    </lineage>
</organism>
<dbReference type="Proteomes" id="UP000827872">
    <property type="component" value="Linkage Group LG12"/>
</dbReference>
<comment type="caution">
    <text evidence="1">The sequence shown here is derived from an EMBL/GenBank/DDBJ whole genome shotgun (WGS) entry which is preliminary data.</text>
</comment>
<proteinExistence type="predicted"/>